<protein>
    <submittedName>
        <fullName evidence="1">Mycobacterium numidiamassiliense ORFan</fullName>
    </submittedName>
</protein>
<proteinExistence type="predicted"/>
<dbReference type="AlphaFoldDB" id="A0A2U3PCD7"/>
<organism evidence="1 2">
    <name type="scientific">Mycobacterium numidiamassiliense</name>
    <dbReference type="NCBI Taxonomy" id="1841861"/>
    <lineage>
        <taxon>Bacteria</taxon>
        <taxon>Bacillati</taxon>
        <taxon>Actinomycetota</taxon>
        <taxon>Actinomycetes</taxon>
        <taxon>Mycobacteriales</taxon>
        <taxon>Mycobacteriaceae</taxon>
        <taxon>Mycobacterium</taxon>
    </lineage>
</organism>
<gene>
    <name evidence="1" type="ORF">MNAB215_3614</name>
</gene>
<dbReference type="EMBL" id="FUEZ01000004">
    <property type="protein sequence ID" value="SPM41409.1"/>
    <property type="molecule type" value="Genomic_DNA"/>
</dbReference>
<name>A0A2U3PCD7_9MYCO</name>
<evidence type="ECO:0000313" key="2">
    <source>
        <dbReference type="Proteomes" id="UP000240424"/>
    </source>
</evidence>
<dbReference type="Proteomes" id="UP000240424">
    <property type="component" value="Unassembled WGS sequence"/>
</dbReference>
<dbReference type="STRING" id="1841861.GCA_900157365_01934"/>
<sequence>MLTVTRMVTICVLAAQGRASSSAADRTGEEVKVPETRIGALTIAFEILGEDPPVVVTPGARYITDFTQQRSEIGARA</sequence>
<keyword evidence="2" id="KW-1185">Reference proteome</keyword>
<reference evidence="1 2" key="1">
    <citation type="submission" date="2017-01" db="EMBL/GenBank/DDBJ databases">
        <authorList>
            <consortium name="Urmite Genomes"/>
        </authorList>
    </citation>
    <scope>NUCLEOTIDE SEQUENCE [LARGE SCALE GENOMIC DNA]</scope>
    <source>
        <strain evidence="1 2">AB215</strain>
    </source>
</reference>
<evidence type="ECO:0000313" key="1">
    <source>
        <dbReference type="EMBL" id="SPM41409.1"/>
    </source>
</evidence>
<accession>A0A2U3PCD7</accession>